<accession>A0AAP4FZM9</accession>
<feature type="signal peptide" evidence="1">
    <location>
        <begin position="1"/>
        <end position="28"/>
    </location>
</feature>
<evidence type="ECO:0000256" key="1">
    <source>
        <dbReference type="SAM" id="SignalP"/>
    </source>
</evidence>
<name>A0AAP4FZM9_9ENTR</name>
<evidence type="ECO:0008006" key="4">
    <source>
        <dbReference type="Google" id="ProtNLM"/>
    </source>
</evidence>
<gene>
    <name evidence="2" type="ORF">QQF32_25005</name>
</gene>
<keyword evidence="3" id="KW-1185">Reference proteome</keyword>
<reference evidence="2 3" key="1">
    <citation type="submission" date="2023-06" db="EMBL/GenBank/DDBJ databases">
        <title>Identification and characterization of antibiotic-resistant Gram-negative bacteria.</title>
        <authorList>
            <person name="Cho G.-S."/>
            <person name="Lee J."/>
            <person name="Tai E."/>
            <person name="Jeong S."/>
            <person name="Kim I."/>
            <person name="Kim B.-E."/>
            <person name="Jeong M.-I."/>
            <person name="Oh K.-K."/>
            <person name="Franz C.M.A.P."/>
        </authorList>
    </citation>
    <scope>NUCLEOTIDE SEQUENCE [LARGE SCALE GENOMIC DNA]</scope>
    <source>
        <strain evidence="2 3">V106_12</strain>
    </source>
</reference>
<dbReference type="RefSeq" id="WP_282492543.1">
    <property type="nucleotide sequence ID" value="NZ_JASCAP010000018.1"/>
</dbReference>
<proteinExistence type="predicted"/>
<feature type="chain" id="PRO_5042919875" description="Lipoprotein" evidence="1">
    <location>
        <begin position="29"/>
        <end position="154"/>
    </location>
</feature>
<keyword evidence="1" id="KW-0732">Signal</keyword>
<dbReference type="PROSITE" id="PS51257">
    <property type="entry name" value="PROKAR_LIPOPROTEIN"/>
    <property type="match status" value="1"/>
</dbReference>
<dbReference type="EMBL" id="JASSOM010000095">
    <property type="protein sequence ID" value="MDK9366460.1"/>
    <property type="molecule type" value="Genomic_DNA"/>
</dbReference>
<evidence type="ECO:0000313" key="3">
    <source>
        <dbReference type="Proteomes" id="UP001223214"/>
    </source>
</evidence>
<organism evidence="2 3">
    <name type="scientific">Lelliottia wanjuensis</name>
    <dbReference type="NCBI Taxonomy" id="3050585"/>
    <lineage>
        <taxon>Bacteria</taxon>
        <taxon>Pseudomonadati</taxon>
        <taxon>Pseudomonadota</taxon>
        <taxon>Gammaproteobacteria</taxon>
        <taxon>Enterobacterales</taxon>
        <taxon>Enterobacteriaceae</taxon>
        <taxon>Lelliottia</taxon>
    </lineage>
</organism>
<protein>
    <recommendedName>
        <fullName evidence="4">Lipoprotein</fullName>
    </recommendedName>
</protein>
<dbReference type="Proteomes" id="UP001223214">
    <property type="component" value="Unassembled WGS sequence"/>
</dbReference>
<evidence type="ECO:0000313" key="2">
    <source>
        <dbReference type="EMBL" id="MDK9366460.1"/>
    </source>
</evidence>
<dbReference type="GeneID" id="97183905"/>
<sequence length="154" mass="16842">MIVTDKFRKYAGRPLFSLMIISTLLVTAGCQQNKTANKKTMSGPTTSYVPAPVLTPAAMPEPQPAAASAEGSASTCQRELVALSKISPRLYAQKKSIFNELLASASVYTAVREDITVQTKDTMDAFYKFKTQKICSDIEQTVRQALISRVENTN</sequence>
<comment type="caution">
    <text evidence="2">The sequence shown here is derived from an EMBL/GenBank/DDBJ whole genome shotgun (WGS) entry which is preliminary data.</text>
</comment>
<dbReference type="AlphaFoldDB" id="A0AAP4FZM9"/>